<keyword evidence="5" id="KW-0862">Zinc</keyword>
<evidence type="ECO:0000256" key="1">
    <source>
        <dbReference type="ARBA" id="ARBA00004123"/>
    </source>
</evidence>
<evidence type="ECO:0000256" key="5">
    <source>
        <dbReference type="ARBA" id="ARBA00022833"/>
    </source>
</evidence>
<dbReference type="OrthoDB" id="6508643at2759"/>
<organism evidence="9 10">
    <name type="scientific">Pogona vitticeps</name>
    <name type="common">central bearded dragon</name>
    <dbReference type="NCBI Taxonomy" id="103695"/>
    <lineage>
        <taxon>Eukaryota</taxon>
        <taxon>Metazoa</taxon>
        <taxon>Chordata</taxon>
        <taxon>Craniata</taxon>
        <taxon>Vertebrata</taxon>
        <taxon>Euteleostomi</taxon>
        <taxon>Lepidosauria</taxon>
        <taxon>Squamata</taxon>
        <taxon>Bifurcata</taxon>
        <taxon>Unidentata</taxon>
        <taxon>Episquamata</taxon>
        <taxon>Toxicofera</taxon>
        <taxon>Iguania</taxon>
        <taxon>Acrodonta</taxon>
        <taxon>Agamidae</taxon>
        <taxon>Amphibolurinae</taxon>
        <taxon>Pogona</taxon>
    </lineage>
</organism>
<keyword evidence="6" id="KW-0539">Nucleus</keyword>
<evidence type="ECO:0000256" key="7">
    <source>
        <dbReference type="PROSITE-ProRule" id="PRU00042"/>
    </source>
</evidence>
<dbReference type="PANTHER" id="PTHR10032">
    <property type="entry name" value="ZINC FINGER PROTEIN WITH KRAB AND SCAN DOMAINS"/>
    <property type="match status" value="1"/>
</dbReference>
<name>A0A6J0T6B3_9SAUR</name>
<accession>A0A6J0T6B3</accession>
<dbReference type="PROSITE" id="PS00028">
    <property type="entry name" value="ZINC_FINGER_C2H2_1"/>
    <property type="match status" value="4"/>
</dbReference>
<sequence>MPKSFLVKRRSSAQLVSRNWGKLSDQLRGDSYIPGMKIQNPLADPHILLANDGGMSPREGTGGRVQSWLYSQPCATRKGLHSIMGRVPPAQTEFWCPVCSKCFPLQRMLNRHLKCHSTVKKHVCTFCGKGFNDTFDLKRHLRTHTGIRPYRCWVCDKAFTQRCSLESHLKKIHRIEQNYAYRERRSKLFVCEECGFTCSGSDEYYSHVHKVHPIRGLLGEDSQKSASSHLRAEFHLFYPSLY</sequence>
<dbReference type="Proteomes" id="UP001652642">
    <property type="component" value="Chromosome 9"/>
</dbReference>
<proteinExistence type="predicted"/>
<dbReference type="SUPFAM" id="SSF57667">
    <property type="entry name" value="beta-beta-alpha zinc fingers"/>
    <property type="match status" value="1"/>
</dbReference>
<evidence type="ECO:0000259" key="8">
    <source>
        <dbReference type="PROSITE" id="PS50157"/>
    </source>
</evidence>
<dbReference type="RefSeq" id="XP_020642893.2">
    <property type="nucleotide sequence ID" value="XM_020787234.2"/>
</dbReference>
<dbReference type="InterPro" id="IPR013087">
    <property type="entry name" value="Znf_C2H2_type"/>
</dbReference>
<evidence type="ECO:0000256" key="4">
    <source>
        <dbReference type="ARBA" id="ARBA00022771"/>
    </source>
</evidence>
<keyword evidence="2" id="KW-0479">Metal-binding</keyword>
<dbReference type="PANTHER" id="PTHR10032:SF217">
    <property type="entry name" value="TRANSCRIPTION FACTOR OVO-LIKE 1-RELATED"/>
    <property type="match status" value="1"/>
</dbReference>
<evidence type="ECO:0000256" key="3">
    <source>
        <dbReference type="ARBA" id="ARBA00022737"/>
    </source>
</evidence>
<dbReference type="Gene3D" id="3.30.160.60">
    <property type="entry name" value="Classic Zinc Finger"/>
    <property type="match status" value="2"/>
</dbReference>
<keyword evidence="3" id="KW-0677">Repeat</keyword>
<feature type="domain" description="C2H2-type" evidence="8">
    <location>
        <begin position="150"/>
        <end position="178"/>
    </location>
</feature>
<comment type="subcellular location">
    <subcellularLocation>
        <location evidence="1">Nucleus</location>
    </subcellularLocation>
</comment>
<keyword evidence="9" id="KW-1185">Reference proteome</keyword>
<dbReference type="Pfam" id="PF13465">
    <property type="entry name" value="zf-H2C2_2"/>
    <property type="match status" value="1"/>
</dbReference>
<reference evidence="10" key="1">
    <citation type="submission" date="2025-08" db="UniProtKB">
        <authorList>
            <consortium name="RefSeq"/>
        </authorList>
    </citation>
    <scope>IDENTIFICATION</scope>
</reference>
<gene>
    <name evidence="10" type="primary">OVOL3</name>
</gene>
<dbReference type="SMART" id="SM00355">
    <property type="entry name" value="ZnF_C2H2"/>
    <property type="match status" value="4"/>
</dbReference>
<dbReference type="InterPro" id="IPR027756">
    <property type="entry name" value="Ovo-like"/>
</dbReference>
<evidence type="ECO:0000313" key="10">
    <source>
        <dbReference type="RefSeq" id="XP_020642893.2"/>
    </source>
</evidence>
<evidence type="ECO:0000256" key="6">
    <source>
        <dbReference type="ARBA" id="ARBA00023242"/>
    </source>
</evidence>
<dbReference type="PROSITE" id="PS50157">
    <property type="entry name" value="ZINC_FINGER_C2H2_2"/>
    <property type="match status" value="3"/>
</dbReference>
<protein>
    <submittedName>
        <fullName evidence="10">Transcription factor ovo-like protein 3 isoform X1</fullName>
    </submittedName>
</protein>
<evidence type="ECO:0000313" key="9">
    <source>
        <dbReference type="Proteomes" id="UP001652642"/>
    </source>
</evidence>
<feature type="domain" description="C2H2-type" evidence="8">
    <location>
        <begin position="94"/>
        <end position="121"/>
    </location>
</feature>
<evidence type="ECO:0000256" key="2">
    <source>
        <dbReference type="ARBA" id="ARBA00022723"/>
    </source>
</evidence>
<dbReference type="InterPro" id="IPR036236">
    <property type="entry name" value="Znf_C2H2_sf"/>
</dbReference>
<feature type="domain" description="C2H2-type" evidence="8">
    <location>
        <begin position="122"/>
        <end position="149"/>
    </location>
</feature>
<dbReference type="GeneID" id="110075739"/>
<keyword evidence="4 7" id="KW-0863">Zinc-finger</keyword>